<feature type="coiled-coil region" evidence="28">
    <location>
        <begin position="277"/>
        <end position="307"/>
    </location>
</feature>
<evidence type="ECO:0000256" key="8">
    <source>
        <dbReference type="ARBA" id="ARBA00022553"/>
    </source>
</evidence>
<reference evidence="34" key="1">
    <citation type="submission" date="2025-08" db="UniProtKB">
        <authorList>
            <consortium name="Ensembl"/>
        </authorList>
    </citation>
    <scope>IDENTIFICATION</scope>
</reference>
<evidence type="ECO:0000256" key="2">
    <source>
        <dbReference type="ARBA" id="ARBA00004186"/>
    </source>
</evidence>
<evidence type="ECO:0000256" key="16">
    <source>
        <dbReference type="ARBA" id="ARBA00022990"/>
    </source>
</evidence>
<evidence type="ECO:0000256" key="25">
    <source>
        <dbReference type="ARBA" id="ARBA00053113"/>
    </source>
</evidence>
<keyword evidence="13" id="KW-0498">Mitosis</keyword>
<comment type="subunit">
    <text evidence="26">Component of the chromatin remodeling INO80 complex; three different complex modules assemble on different domains of INO80. Interacts with DDB1. Interacts with transcriptional repressor protein YY1; the interaction recruits the INO80 complex to YY1 target genes. Interacts with YY1AP1. Interacts with tubulin alpha.</text>
</comment>
<keyword evidence="6" id="KW-0158">Chromosome</keyword>
<dbReference type="Pfam" id="PF00271">
    <property type="entry name" value="Helicase_C"/>
    <property type="match status" value="1"/>
</dbReference>
<feature type="compositionally biased region" description="Basic and acidic residues" evidence="29">
    <location>
        <begin position="1226"/>
        <end position="1245"/>
    </location>
</feature>
<evidence type="ECO:0000256" key="24">
    <source>
        <dbReference type="ARBA" id="ARBA00049360"/>
    </source>
</evidence>
<dbReference type="InterPro" id="IPR038718">
    <property type="entry name" value="SNF2-like_sf"/>
</dbReference>
<dbReference type="PANTHER" id="PTHR45685">
    <property type="entry name" value="HELICASE SRCAP-RELATED"/>
    <property type="match status" value="1"/>
</dbReference>
<dbReference type="SMART" id="SM00487">
    <property type="entry name" value="DEXDc"/>
    <property type="match status" value="1"/>
</dbReference>
<keyword evidence="21" id="KW-0206">Cytoskeleton</keyword>
<dbReference type="InterPro" id="IPR020838">
    <property type="entry name" value="DBINO"/>
</dbReference>
<dbReference type="GO" id="GO:0051276">
    <property type="term" value="P:chromosome organization"/>
    <property type="evidence" value="ECO:0007669"/>
    <property type="project" value="UniProtKB-ARBA"/>
</dbReference>
<keyword evidence="35" id="KW-1185">Reference proteome</keyword>
<dbReference type="PROSITE" id="PS51413">
    <property type="entry name" value="DBINO"/>
    <property type="match status" value="1"/>
</dbReference>
<dbReference type="Gene3D" id="3.40.50.300">
    <property type="entry name" value="P-loop containing nucleotide triphosphate hydrolases"/>
    <property type="match status" value="2"/>
</dbReference>
<dbReference type="GO" id="GO:0042393">
    <property type="term" value="F:histone binding"/>
    <property type="evidence" value="ECO:0007669"/>
    <property type="project" value="TreeGrafter"/>
</dbReference>
<dbReference type="Pfam" id="PF13892">
    <property type="entry name" value="DBINO"/>
    <property type="match status" value="1"/>
</dbReference>
<comment type="function">
    <text evidence="27">ATPase component of the INO80 complex which remodels chromatin by shifting nucleosomes and is involved in DNA repair.</text>
</comment>
<name>A0A673M325_9TELE</name>
<keyword evidence="18" id="KW-0233">DNA recombination</keyword>
<feature type="region of interest" description="Disordered" evidence="29">
    <location>
        <begin position="1281"/>
        <end position="1386"/>
    </location>
</feature>
<keyword evidence="30" id="KW-1133">Transmembrane helix</keyword>
<comment type="domain">
    <text evidence="27">The DBINO region is involved in binding to DNA.</text>
</comment>
<evidence type="ECO:0000313" key="35">
    <source>
        <dbReference type="Proteomes" id="UP000472270"/>
    </source>
</evidence>
<dbReference type="GO" id="GO:0005524">
    <property type="term" value="F:ATP binding"/>
    <property type="evidence" value="ECO:0007669"/>
    <property type="project" value="UniProtKB-UniRule"/>
</dbReference>
<evidence type="ECO:0000256" key="3">
    <source>
        <dbReference type="ARBA" id="ARBA00004286"/>
    </source>
</evidence>
<keyword evidence="22" id="KW-0539">Nucleus</keyword>
<comment type="similarity">
    <text evidence="4 27">Belongs to the SNF2/RAD54 helicase family.</text>
</comment>
<evidence type="ECO:0000256" key="23">
    <source>
        <dbReference type="ARBA" id="ARBA00023306"/>
    </source>
</evidence>
<evidence type="ECO:0000256" key="22">
    <source>
        <dbReference type="ARBA" id="ARBA00023242"/>
    </source>
</evidence>
<dbReference type="GO" id="GO:0006281">
    <property type="term" value="P:DNA repair"/>
    <property type="evidence" value="ECO:0007669"/>
    <property type="project" value="UniProtKB-UniRule"/>
</dbReference>
<evidence type="ECO:0000256" key="6">
    <source>
        <dbReference type="ARBA" id="ARBA00022454"/>
    </source>
</evidence>
<comment type="subcellular location">
    <subcellularLocation>
        <location evidence="3">Chromosome</location>
    </subcellularLocation>
    <subcellularLocation>
        <location evidence="2">Cytoplasm</location>
        <location evidence="2">Cytoskeleton</location>
        <location evidence="2">Spindle</location>
    </subcellularLocation>
    <subcellularLocation>
        <location evidence="1 27">Nucleus</location>
    </subcellularLocation>
</comment>
<evidence type="ECO:0000259" key="32">
    <source>
        <dbReference type="PROSITE" id="PS51194"/>
    </source>
</evidence>
<dbReference type="GO" id="GO:0005819">
    <property type="term" value="C:spindle"/>
    <property type="evidence" value="ECO:0007669"/>
    <property type="project" value="UniProtKB-SubCell"/>
</dbReference>
<evidence type="ECO:0000256" key="27">
    <source>
        <dbReference type="RuleBase" id="RU368001"/>
    </source>
</evidence>
<dbReference type="PROSITE" id="PS51192">
    <property type="entry name" value="HELICASE_ATP_BIND_1"/>
    <property type="match status" value="1"/>
</dbReference>
<keyword evidence="12 27" id="KW-0227">DNA damage</keyword>
<evidence type="ECO:0000256" key="11">
    <source>
        <dbReference type="ARBA" id="ARBA00022741"/>
    </source>
</evidence>
<feature type="region of interest" description="Disordered" evidence="29">
    <location>
        <begin position="1210"/>
        <end position="1246"/>
    </location>
</feature>
<accession>A0A673M325</accession>
<evidence type="ECO:0000256" key="4">
    <source>
        <dbReference type="ARBA" id="ARBA00007025"/>
    </source>
</evidence>
<evidence type="ECO:0000256" key="14">
    <source>
        <dbReference type="ARBA" id="ARBA00022801"/>
    </source>
</evidence>
<dbReference type="GO" id="GO:0051054">
    <property type="term" value="P:positive regulation of DNA metabolic process"/>
    <property type="evidence" value="ECO:0007669"/>
    <property type="project" value="UniProtKB-ARBA"/>
</dbReference>
<dbReference type="GO" id="GO:0033044">
    <property type="term" value="P:regulation of chromosome organization"/>
    <property type="evidence" value="ECO:0007669"/>
    <property type="project" value="UniProtKB-ARBA"/>
</dbReference>
<keyword evidence="23" id="KW-0131">Cell cycle</keyword>
<evidence type="ECO:0000256" key="18">
    <source>
        <dbReference type="ARBA" id="ARBA00023172"/>
    </source>
</evidence>
<evidence type="ECO:0000256" key="10">
    <source>
        <dbReference type="ARBA" id="ARBA00022701"/>
    </source>
</evidence>
<dbReference type="GO" id="GO:0051301">
    <property type="term" value="P:cell division"/>
    <property type="evidence" value="ECO:0007669"/>
    <property type="project" value="UniProtKB-KW"/>
</dbReference>
<dbReference type="Ensembl" id="ENSSRHT00000085793.1">
    <property type="protein sequence ID" value="ENSSRHP00000083538.1"/>
    <property type="gene ID" value="ENSSRHG00000041162.1"/>
</dbReference>
<dbReference type="GO" id="GO:0016887">
    <property type="term" value="F:ATP hydrolysis activity"/>
    <property type="evidence" value="ECO:0007669"/>
    <property type="project" value="TreeGrafter"/>
</dbReference>
<dbReference type="InterPro" id="IPR001650">
    <property type="entry name" value="Helicase_C-like"/>
</dbReference>
<evidence type="ECO:0000256" key="26">
    <source>
        <dbReference type="ARBA" id="ARBA00064711"/>
    </source>
</evidence>
<dbReference type="PROSITE" id="PS51194">
    <property type="entry name" value="HELICASE_CTER"/>
    <property type="match status" value="1"/>
</dbReference>
<dbReference type="EC" id="3.6.4.-" evidence="27"/>
<dbReference type="CDD" id="cd18793">
    <property type="entry name" value="SF2_C_SNF"/>
    <property type="match status" value="1"/>
</dbReference>
<proteinExistence type="inferred from homology"/>
<feature type="compositionally biased region" description="Polar residues" evidence="29">
    <location>
        <begin position="1315"/>
        <end position="1344"/>
    </location>
</feature>
<evidence type="ECO:0000313" key="34">
    <source>
        <dbReference type="Ensembl" id="ENSSRHP00000083538.1"/>
    </source>
</evidence>
<feature type="compositionally biased region" description="Polar residues" evidence="29">
    <location>
        <begin position="1283"/>
        <end position="1295"/>
    </location>
</feature>
<evidence type="ECO:0000256" key="29">
    <source>
        <dbReference type="SAM" id="MobiDB-lite"/>
    </source>
</evidence>
<dbReference type="InterPro" id="IPR014001">
    <property type="entry name" value="Helicase_ATP-bd"/>
</dbReference>
<feature type="domain" description="Helicase C-terminal" evidence="32">
    <location>
        <begin position="1028"/>
        <end position="1183"/>
    </location>
</feature>
<keyword evidence="28" id="KW-0175">Coiled coil</keyword>
<comment type="subunit">
    <text evidence="27">Component of the INO80 chromatin-remodeling complex.</text>
</comment>
<evidence type="ECO:0000256" key="17">
    <source>
        <dbReference type="ARBA" id="ARBA00023125"/>
    </source>
</evidence>
<dbReference type="GO" id="GO:0005874">
    <property type="term" value="C:microtubule"/>
    <property type="evidence" value="ECO:0007669"/>
    <property type="project" value="UniProtKB-KW"/>
</dbReference>
<evidence type="ECO:0000256" key="1">
    <source>
        <dbReference type="ARBA" id="ARBA00004123"/>
    </source>
</evidence>
<feature type="domain" description="Helicase ATP-binding" evidence="31">
    <location>
        <begin position="444"/>
        <end position="615"/>
    </location>
</feature>
<dbReference type="InterPro" id="IPR050520">
    <property type="entry name" value="INO80/SWR1_helicase"/>
</dbReference>
<evidence type="ECO:0000256" key="15">
    <source>
        <dbReference type="ARBA" id="ARBA00022840"/>
    </source>
</evidence>
<comment type="catalytic activity">
    <reaction evidence="24 27">
        <text>ATP + H2O = ADP + phosphate + H(+)</text>
        <dbReference type="Rhea" id="RHEA:13065"/>
        <dbReference type="ChEBI" id="CHEBI:15377"/>
        <dbReference type="ChEBI" id="CHEBI:15378"/>
        <dbReference type="ChEBI" id="CHEBI:30616"/>
        <dbReference type="ChEBI" id="CHEBI:43474"/>
        <dbReference type="ChEBI" id="CHEBI:456216"/>
    </reaction>
</comment>
<dbReference type="FunFam" id="3.40.50.300:FF:003788">
    <property type="entry name" value="INO80 complex subunit"/>
    <property type="match status" value="1"/>
</dbReference>
<keyword evidence="17 27" id="KW-0238">DNA-binding</keyword>
<dbReference type="Pfam" id="PF00176">
    <property type="entry name" value="SNF2-rel_dom"/>
    <property type="match status" value="1"/>
</dbReference>
<feature type="transmembrane region" description="Helical" evidence="30">
    <location>
        <begin position="1383"/>
        <end position="1404"/>
    </location>
</feature>
<dbReference type="GO" id="GO:0003677">
    <property type="term" value="F:DNA binding"/>
    <property type="evidence" value="ECO:0007669"/>
    <property type="project" value="UniProtKB-UniRule"/>
</dbReference>
<dbReference type="GO" id="GO:0140658">
    <property type="term" value="F:ATP-dependent chromatin remodeler activity"/>
    <property type="evidence" value="ECO:0007669"/>
    <property type="project" value="InterPro"/>
</dbReference>
<evidence type="ECO:0000259" key="33">
    <source>
        <dbReference type="PROSITE" id="PS51413"/>
    </source>
</evidence>
<evidence type="ECO:0000259" key="31">
    <source>
        <dbReference type="PROSITE" id="PS51192"/>
    </source>
</evidence>
<keyword evidence="19" id="KW-0009">Actin-binding</keyword>
<dbReference type="FunFam" id="3.40.50.10810:FF:000006">
    <property type="entry name" value="Putative DNA helicase INO80"/>
    <property type="match status" value="1"/>
</dbReference>
<reference evidence="34" key="2">
    <citation type="submission" date="2025-09" db="UniProtKB">
        <authorList>
            <consortium name="Ensembl"/>
        </authorList>
    </citation>
    <scope>IDENTIFICATION</scope>
</reference>
<keyword evidence="8" id="KW-0597">Phosphoprotein</keyword>
<keyword evidence="30" id="KW-0472">Membrane</keyword>
<dbReference type="InterPro" id="IPR031047">
    <property type="entry name" value="DEXQc_INO80"/>
</dbReference>
<sequence length="1417" mass="162130">MASEQDGVGDATCSKLAKPLHLQYLERSLRLDTFLRQTAAVFNQKVVCEFQGIVLSDDTTDSDMDSDDSDFTVTREELQDMLRLHKFTKLHQSKFHSDRELQHYQHYSTGLLSTHDPFYEQQRHLLGLKKKKIKEEKKCKAKKKMKKKKKRGEEFSMEGRPHVTKIFAKFSHDAPLPMIKKKHLTIEQLNARRRKVWLTIAKKEIPKAFKQKVSARNFVLTNARKLAHQCMREVRRAAIQAQKNCKETLPRARRLTKEMLLYWKKYEKVEKEHRKRAEKEALEQRKLDEEMREAKRQQRKLNFLITQTELYAHFMGGKQDAGGDGTEEEILRKLEDNTSQRQIDIGGGVMVNVGQEDYDSEYYKSQALKNAKEAYQIHQARTRLFDEDAKDSRSASLHTASVSGFGESYSLSNPSIQAGEDIPQPTIFNGKLKGYQLKGMNWLANLYEQGINGILADEMGLGKTVQSIALLAHLAERENIWGPFLIISPASTLNNWHQEFSRFVPKFKVLPYWGNPHDRKVIRKFWSQKTLYTQNAPFHVVITSYQLVVQDVKYFQRVKWQYMVLDEAQALKSSTSVRWKILLQFQCRNRLLLTGTPIQNTMAELWALLHFIMPTLFDSHEEFNEWFSKDIESHAENKSAIDENQLSRLHMILKPFMLRRIKKDVENELSDKIEILTYCQLTSRQRLLYQALKNKISIEDLLQSSMGTSQQAHSTTSSLMNLVMQFRKVCNHPDLFERQEIRSPFHMSLKPFIMSKFLFRHAIIRTSDHGKTNLKQTLLSPFSAQHIQQSLFHRKTDDEGSSYSFLRFIDVSPAEMSNIMLQGTLVRWLAVYLSFKSAYRLHHSRLWDEEVEENEAKGRARLGKLCLSHRDLILWLNRPTSFPNVHSSPILQDLVFTSTGSSLICHPDVVIHSRRTSVQTFRPCQPTQPPKFLLPVTPRVTSVPMERYCADRSAEYEWRLIRDGGSLIAKQCFLYGSPELACAWAQRSQAFLPQSPGGVMALQQRHGWSFIRIPDKESLITDSGKLHTLDLLLTRLKSHGHRVLIYSQMTRMIDLLEEYMVYRKHTYMRLDGSSKISERRDMVADFQSRTDIFVFLLSTRAGGLGINLTAADTVIFYDSDWNPTVDQQAMDRAHRLGQTKQVTVYRLICKGTIEERILQRAKEKSEIQRMVISGGNFKPDTLKPKEVVSLLLDDEELEKKLRLRQEEKRQLEEGRKGKERKRKREKYAERKRKEDDPDSKRKKEGVNVVIPFVPSADNSNLSADGEDSFISVDMDSAMPSPFSEISLSSELQPSSIPADESSSDMLVIVDEPVSSAPQTRATNSPASISGSVSDTMNGVSSQDISSPGRGRSSRSRGRPKGSGGAGKSSVRKGRGRKSTAGSAAAMAGAMAGAAAASAAAYAAYGYSVSKGNRFDFD</sequence>
<evidence type="ECO:0000256" key="12">
    <source>
        <dbReference type="ARBA" id="ARBA00022763"/>
    </source>
</evidence>
<evidence type="ECO:0000256" key="13">
    <source>
        <dbReference type="ARBA" id="ARBA00022776"/>
    </source>
</evidence>
<keyword evidence="11" id="KW-0547">Nucleotide-binding</keyword>
<evidence type="ECO:0000256" key="30">
    <source>
        <dbReference type="SAM" id="Phobius"/>
    </source>
</evidence>
<dbReference type="FunFam" id="3.40.50.300:FF:000747">
    <property type="entry name" value="DNA helicase INO80 isoform X1"/>
    <property type="match status" value="1"/>
</dbReference>
<keyword evidence="7" id="KW-0963">Cytoplasm</keyword>
<evidence type="ECO:0000256" key="19">
    <source>
        <dbReference type="ARBA" id="ARBA00023203"/>
    </source>
</evidence>
<dbReference type="InterPro" id="IPR049730">
    <property type="entry name" value="SNF2/RAD54-like_C"/>
</dbReference>
<protein>
    <recommendedName>
        <fullName evidence="5 27">Chromatin-remodeling ATPase INO80</fullName>
        <ecNumber evidence="27">3.6.4.-</ecNumber>
    </recommendedName>
</protein>
<evidence type="ECO:0000256" key="28">
    <source>
        <dbReference type="SAM" id="Coils"/>
    </source>
</evidence>
<keyword evidence="16" id="KW-0007">Acetylation</keyword>
<comment type="function">
    <text evidence="25">ATPase component of the chromatin remodeling INO80 complex which is involved in transcriptional regulation, DNA replication and DNA repair. Binds DNA. As part of the INO80 complex, remodels chromatin by shifting nucleosomes. Regulates transcription upon recruitment by YY1 to YY1-activated genes, where it acts as an essential coactivator. Involved in UV-damage excision DNA repair. The contribution to DNA double-strand break repair appears to be largely indirect through transcriptional regulation. Involved in DNA replication. Required for microtubule assembly during mitosis thereby regulating chromosome segregation cycle.</text>
</comment>
<evidence type="ECO:0000256" key="7">
    <source>
        <dbReference type="ARBA" id="ARBA00022490"/>
    </source>
</evidence>
<feature type="domain" description="DBINO" evidence="33">
    <location>
        <begin position="196"/>
        <end position="321"/>
    </location>
</feature>
<dbReference type="GO" id="GO:0031011">
    <property type="term" value="C:Ino80 complex"/>
    <property type="evidence" value="ECO:0007669"/>
    <property type="project" value="UniProtKB-UniRule"/>
</dbReference>
<evidence type="ECO:0000256" key="5">
    <source>
        <dbReference type="ARBA" id="ARBA00019805"/>
    </source>
</evidence>
<dbReference type="Gene3D" id="3.40.50.10810">
    <property type="entry name" value="Tandem AAA-ATPase domain"/>
    <property type="match status" value="1"/>
</dbReference>
<evidence type="ECO:0000256" key="20">
    <source>
        <dbReference type="ARBA" id="ARBA00023204"/>
    </source>
</evidence>
<keyword evidence="30" id="KW-0812">Transmembrane</keyword>
<dbReference type="SUPFAM" id="SSF52540">
    <property type="entry name" value="P-loop containing nucleoside triphosphate hydrolases"/>
    <property type="match status" value="2"/>
</dbReference>
<evidence type="ECO:0000256" key="9">
    <source>
        <dbReference type="ARBA" id="ARBA00022618"/>
    </source>
</evidence>
<dbReference type="PANTHER" id="PTHR45685:SF2">
    <property type="entry name" value="CHROMATIN-REMODELING ATPASE INO80"/>
    <property type="match status" value="1"/>
</dbReference>
<dbReference type="GO" id="GO:0006310">
    <property type="term" value="P:DNA recombination"/>
    <property type="evidence" value="ECO:0007669"/>
    <property type="project" value="UniProtKB-KW"/>
</dbReference>
<keyword evidence="14 27" id="KW-0378">Hydrolase</keyword>
<dbReference type="SMART" id="SM00490">
    <property type="entry name" value="HELICc"/>
    <property type="match status" value="1"/>
</dbReference>
<dbReference type="Proteomes" id="UP000472270">
    <property type="component" value="Unassembled WGS sequence"/>
</dbReference>
<keyword evidence="20 27" id="KW-0234">DNA repair</keyword>
<keyword evidence="15 27" id="KW-0067">ATP-binding</keyword>
<dbReference type="GO" id="GO:0006351">
    <property type="term" value="P:DNA-templated transcription"/>
    <property type="evidence" value="ECO:0007669"/>
    <property type="project" value="InterPro"/>
</dbReference>
<organism evidence="34 35">
    <name type="scientific">Sinocyclocheilus rhinocerous</name>
    <dbReference type="NCBI Taxonomy" id="307959"/>
    <lineage>
        <taxon>Eukaryota</taxon>
        <taxon>Metazoa</taxon>
        <taxon>Chordata</taxon>
        <taxon>Craniata</taxon>
        <taxon>Vertebrata</taxon>
        <taxon>Euteleostomi</taxon>
        <taxon>Actinopterygii</taxon>
        <taxon>Neopterygii</taxon>
        <taxon>Teleostei</taxon>
        <taxon>Ostariophysi</taxon>
        <taxon>Cypriniformes</taxon>
        <taxon>Cyprinidae</taxon>
        <taxon>Cyprininae</taxon>
        <taxon>Sinocyclocheilus</taxon>
    </lineage>
</organism>
<keyword evidence="10" id="KW-0493">Microtubule</keyword>
<evidence type="ECO:0000256" key="21">
    <source>
        <dbReference type="ARBA" id="ARBA00023212"/>
    </source>
</evidence>
<dbReference type="InterPro" id="IPR027417">
    <property type="entry name" value="P-loop_NTPase"/>
</dbReference>
<gene>
    <name evidence="34" type="primary">LOC107739367</name>
</gene>
<dbReference type="CDD" id="cd18002">
    <property type="entry name" value="DEXQc_INO80"/>
    <property type="match status" value="1"/>
</dbReference>
<dbReference type="InterPro" id="IPR000330">
    <property type="entry name" value="SNF2_N"/>
</dbReference>
<dbReference type="GO" id="GO:0003779">
    <property type="term" value="F:actin binding"/>
    <property type="evidence" value="ECO:0007669"/>
    <property type="project" value="UniProtKB-KW"/>
</dbReference>
<keyword evidence="9" id="KW-0132">Cell division</keyword>